<evidence type="ECO:0000313" key="2">
    <source>
        <dbReference type="EMBL" id="GBP64826.1"/>
    </source>
</evidence>
<dbReference type="Proteomes" id="UP000299102">
    <property type="component" value="Unassembled WGS sequence"/>
</dbReference>
<reference evidence="2 3" key="1">
    <citation type="journal article" date="2019" name="Commun. Biol.">
        <title>The bagworm genome reveals a unique fibroin gene that provides high tensile strength.</title>
        <authorList>
            <person name="Kono N."/>
            <person name="Nakamura H."/>
            <person name="Ohtoshi R."/>
            <person name="Tomita M."/>
            <person name="Numata K."/>
            <person name="Arakawa K."/>
        </authorList>
    </citation>
    <scope>NUCLEOTIDE SEQUENCE [LARGE SCALE GENOMIC DNA]</scope>
</reference>
<proteinExistence type="predicted"/>
<feature type="region of interest" description="Disordered" evidence="1">
    <location>
        <begin position="64"/>
        <end position="87"/>
    </location>
</feature>
<evidence type="ECO:0000256" key="1">
    <source>
        <dbReference type="SAM" id="MobiDB-lite"/>
    </source>
</evidence>
<protein>
    <submittedName>
        <fullName evidence="2">Uncharacterized protein</fullName>
    </submittedName>
</protein>
<sequence length="141" mass="16003">MERQLMKHIGTSHLCTGSLGLKTRRQIRFFYEARRRPRPDWGFEMPSSLFDLHKTHGETKKYVARAARTRKDEERGSGVRVRRRSGTVIEIESPTGIGIDDETELEIESRTGPQAKAGLITKEPVKCESDSRTEGSVQTCV</sequence>
<comment type="caution">
    <text evidence="2">The sequence shown here is derived from an EMBL/GenBank/DDBJ whole genome shotgun (WGS) entry which is preliminary data.</text>
</comment>
<organism evidence="2 3">
    <name type="scientific">Eumeta variegata</name>
    <name type="common">Bagworm moth</name>
    <name type="synonym">Eumeta japonica</name>
    <dbReference type="NCBI Taxonomy" id="151549"/>
    <lineage>
        <taxon>Eukaryota</taxon>
        <taxon>Metazoa</taxon>
        <taxon>Ecdysozoa</taxon>
        <taxon>Arthropoda</taxon>
        <taxon>Hexapoda</taxon>
        <taxon>Insecta</taxon>
        <taxon>Pterygota</taxon>
        <taxon>Neoptera</taxon>
        <taxon>Endopterygota</taxon>
        <taxon>Lepidoptera</taxon>
        <taxon>Glossata</taxon>
        <taxon>Ditrysia</taxon>
        <taxon>Tineoidea</taxon>
        <taxon>Psychidae</taxon>
        <taxon>Oiketicinae</taxon>
        <taxon>Eumeta</taxon>
    </lineage>
</organism>
<dbReference type="EMBL" id="BGZK01000910">
    <property type="protein sequence ID" value="GBP64826.1"/>
    <property type="molecule type" value="Genomic_DNA"/>
</dbReference>
<dbReference type="AlphaFoldDB" id="A0A4C1XLP1"/>
<name>A0A4C1XLP1_EUMVA</name>
<keyword evidence="3" id="KW-1185">Reference proteome</keyword>
<accession>A0A4C1XLP1</accession>
<evidence type="ECO:0000313" key="3">
    <source>
        <dbReference type="Proteomes" id="UP000299102"/>
    </source>
</evidence>
<gene>
    <name evidence="2" type="ORF">EVAR_50343_1</name>
</gene>